<dbReference type="Gene3D" id="3.20.20.120">
    <property type="entry name" value="Enolase-like C-terminal domain"/>
    <property type="match status" value="1"/>
</dbReference>
<dbReference type="SUPFAM" id="SSF51604">
    <property type="entry name" value="Enolase C-terminal domain-like"/>
    <property type="match status" value="1"/>
</dbReference>
<reference evidence="5" key="1">
    <citation type="journal article" date="2020" name="J. Eukaryot. Microbiol.">
        <title>De novo Sequencing, Assembly and Annotation of the Transcriptome for the Free-Living Testate Amoeba Arcella intermedia.</title>
        <authorList>
            <person name="Ribeiro G.M."/>
            <person name="Porfirio-Sousa A.L."/>
            <person name="Maurer-Alcala X.X."/>
            <person name="Katz L.A."/>
            <person name="Lahr D.J.G."/>
        </authorList>
    </citation>
    <scope>NUCLEOTIDE SEQUENCE</scope>
</reference>
<dbReference type="InterPro" id="IPR046945">
    <property type="entry name" value="RHMD-like"/>
</dbReference>
<dbReference type="InterPro" id="IPR029065">
    <property type="entry name" value="Enolase_C-like"/>
</dbReference>
<accession>A0A6B2LKD8</accession>
<dbReference type="AlphaFoldDB" id="A0A6B2LKD8"/>
<dbReference type="GO" id="GO:0016052">
    <property type="term" value="P:carbohydrate catabolic process"/>
    <property type="evidence" value="ECO:0007669"/>
    <property type="project" value="TreeGrafter"/>
</dbReference>
<evidence type="ECO:0000256" key="1">
    <source>
        <dbReference type="ARBA" id="ARBA00001946"/>
    </source>
</evidence>
<evidence type="ECO:0000313" key="5">
    <source>
        <dbReference type="EMBL" id="NDV37444.1"/>
    </source>
</evidence>
<dbReference type="InterPro" id="IPR036849">
    <property type="entry name" value="Enolase-like_C_sf"/>
</dbReference>
<keyword evidence="2" id="KW-0479">Metal-binding</keyword>
<dbReference type="PANTHER" id="PTHR13794">
    <property type="entry name" value="ENOLASE SUPERFAMILY, MANDELATE RACEMASE"/>
    <property type="match status" value="1"/>
</dbReference>
<protein>
    <recommendedName>
        <fullName evidence="4">Enolase C-terminal domain-containing protein</fullName>
    </recommendedName>
</protein>
<dbReference type="EMBL" id="GIBP01008475">
    <property type="protein sequence ID" value="NDV37444.1"/>
    <property type="molecule type" value="Transcribed_RNA"/>
</dbReference>
<name>A0A6B2LKD8_9EUKA</name>
<dbReference type="Pfam" id="PF13378">
    <property type="entry name" value="MR_MLE_C"/>
    <property type="match status" value="1"/>
</dbReference>
<proteinExistence type="predicted"/>
<evidence type="ECO:0000256" key="2">
    <source>
        <dbReference type="ARBA" id="ARBA00022723"/>
    </source>
</evidence>
<dbReference type="GO" id="GO:0000287">
    <property type="term" value="F:magnesium ion binding"/>
    <property type="evidence" value="ECO:0007669"/>
    <property type="project" value="TreeGrafter"/>
</dbReference>
<keyword evidence="3" id="KW-0460">Magnesium</keyword>
<comment type="cofactor">
    <cofactor evidence="1">
        <name>Mg(2+)</name>
        <dbReference type="ChEBI" id="CHEBI:18420"/>
    </cofactor>
</comment>
<sequence>MALTVPYSIKLINAIEPYNITWFEEFLPPDDYEGYAEVRKVTNRNILLTTGEHEYTRYGFRQLISKGCADILQPDVNWVGGVTEVRRIIAMAAAYDIPVIPHGSSVFSYHVQTAFANCPMGEFLNMSPGADKIVPVFGNLFKDEPLPKDGYIELSEKPGWGVELNKEQLNLSRPYPRKANSKL</sequence>
<feature type="domain" description="Enolase C-terminal" evidence="4">
    <location>
        <begin position="2"/>
        <end position="167"/>
    </location>
</feature>
<dbReference type="GO" id="GO:0016836">
    <property type="term" value="F:hydro-lyase activity"/>
    <property type="evidence" value="ECO:0007669"/>
    <property type="project" value="TreeGrafter"/>
</dbReference>
<organism evidence="5">
    <name type="scientific">Arcella intermedia</name>
    <dbReference type="NCBI Taxonomy" id="1963864"/>
    <lineage>
        <taxon>Eukaryota</taxon>
        <taxon>Amoebozoa</taxon>
        <taxon>Tubulinea</taxon>
        <taxon>Elardia</taxon>
        <taxon>Arcellinida</taxon>
        <taxon>Sphaerothecina</taxon>
        <taxon>Arcellidae</taxon>
        <taxon>Arcella</taxon>
    </lineage>
</organism>
<evidence type="ECO:0000259" key="4">
    <source>
        <dbReference type="Pfam" id="PF13378"/>
    </source>
</evidence>
<evidence type="ECO:0000256" key="3">
    <source>
        <dbReference type="ARBA" id="ARBA00022842"/>
    </source>
</evidence>
<dbReference type="PANTHER" id="PTHR13794:SF58">
    <property type="entry name" value="MITOCHONDRIAL ENOLASE SUPERFAMILY MEMBER 1"/>
    <property type="match status" value="1"/>
</dbReference>